<dbReference type="Pfam" id="PF05686">
    <property type="entry name" value="Glyco_transf_90"/>
    <property type="match status" value="1"/>
</dbReference>
<evidence type="ECO:0000259" key="3">
    <source>
        <dbReference type="SMART" id="SM00672"/>
    </source>
</evidence>
<proteinExistence type="inferred from homology"/>
<keyword evidence="2" id="KW-0808">Transferase</keyword>
<sequence>MFSTLDKAMLTKASGTPEQGISVAAGSAMAGSEAEAAVPPAVVRHAADSHIPPQSRTLKEARAKYVLKNRRQPPARFDAWYRRAVEKQCFIDEYDQISRDLAAFHQLGTKEFVKRLDAVGTSPNRMFTYDSSRTADGSNGGSWDAMLRKIADNLPHARFYFNGLDEPRVLYNTQSEHSVESELGFSKAAVEWISLPRGQHEAFLRKHCVVHNAEKPLEVLNDQHGFLIEPDTWLYTTDLVPVMSHTRITPCFSDIHVPSSYYYPRAAAPAKDKMVPWHKRKPQVFWRGSSTGGHAYKDNWHRMHRQRMANIAKKRPELFDIAITAFIQCDKEECDAMHNEFGDSPRVPADASEQYKYVIDIDGNTFSGRYLRLLMSGSLVFKMTIFSEFFDDWLVPYKHYIPVQPDLSDFEQQVEWAVQNDDLAREIAESGRKFVMERITNEQMECYMELLLLELARLGGAE</sequence>
<dbReference type="EMBL" id="JADGIZ020000022">
    <property type="protein sequence ID" value="KAL2915655.1"/>
    <property type="molecule type" value="Genomic_DNA"/>
</dbReference>
<comment type="caution">
    <text evidence="4">The sequence shown here is derived from an EMBL/GenBank/DDBJ whole genome shotgun (WGS) entry which is preliminary data.</text>
</comment>
<organism evidence="4 5">
    <name type="scientific">Polyrhizophydium stewartii</name>
    <dbReference type="NCBI Taxonomy" id="2732419"/>
    <lineage>
        <taxon>Eukaryota</taxon>
        <taxon>Fungi</taxon>
        <taxon>Fungi incertae sedis</taxon>
        <taxon>Chytridiomycota</taxon>
        <taxon>Chytridiomycota incertae sedis</taxon>
        <taxon>Chytridiomycetes</taxon>
        <taxon>Rhizophydiales</taxon>
        <taxon>Rhizophydiales incertae sedis</taxon>
        <taxon>Polyrhizophydium</taxon>
    </lineage>
</organism>
<evidence type="ECO:0000313" key="4">
    <source>
        <dbReference type="EMBL" id="KAL2915655.1"/>
    </source>
</evidence>
<dbReference type="SMART" id="SM00672">
    <property type="entry name" value="CAP10"/>
    <property type="match status" value="1"/>
</dbReference>
<protein>
    <recommendedName>
        <fullName evidence="3">Glycosyl transferase CAP10 domain-containing protein</fullName>
    </recommendedName>
</protein>
<dbReference type="InterPro" id="IPR006598">
    <property type="entry name" value="CAP10"/>
</dbReference>
<gene>
    <name evidence="4" type="ORF">HK105_204840</name>
</gene>
<dbReference type="PANTHER" id="PTHR12203:SF35">
    <property type="entry name" value="PROTEIN O-GLUCOSYLTRANSFERASE 1"/>
    <property type="match status" value="1"/>
</dbReference>
<evidence type="ECO:0000256" key="1">
    <source>
        <dbReference type="ARBA" id="ARBA00010118"/>
    </source>
</evidence>
<accession>A0ABR4N806</accession>
<reference evidence="4 5" key="1">
    <citation type="submission" date="2023-09" db="EMBL/GenBank/DDBJ databases">
        <title>Pangenome analysis of Batrachochytrium dendrobatidis and related Chytrids.</title>
        <authorList>
            <person name="Yacoub M.N."/>
            <person name="Stajich J.E."/>
            <person name="James T.Y."/>
        </authorList>
    </citation>
    <scope>NUCLEOTIDE SEQUENCE [LARGE SCALE GENOMIC DNA]</scope>
    <source>
        <strain evidence="4 5">JEL0888</strain>
    </source>
</reference>
<dbReference type="Proteomes" id="UP001527925">
    <property type="component" value="Unassembled WGS sequence"/>
</dbReference>
<comment type="similarity">
    <text evidence="1">Belongs to the glycosyltransferase 90 family.</text>
</comment>
<keyword evidence="5" id="KW-1185">Reference proteome</keyword>
<dbReference type="InterPro" id="IPR051091">
    <property type="entry name" value="O-Glucosyltr/Glycosyltrsf_90"/>
</dbReference>
<name>A0ABR4N806_9FUNG</name>
<feature type="domain" description="Glycosyl transferase CAP10" evidence="3">
    <location>
        <begin position="217"/>
        <end position="462"/>
    </location>
</feature>
<dbReference type="PANTHER" id="PTHR12203">
    <property type="entry name" value="KDEL LYS-ASP-GLU-LEU CONTAINING - RELATED"/>
    <property type="match status" value="1"/>
</dbReference>
<evidence type="ECO:0000256" key="2">
    <source>
        <dbReference type="ARBA" id="ARBA00022679"/>
    </source>
</evidence>
<evidence type="ECO:0000313" key="5">
    <source>
        <dbReference type="Proteomes" id="UP001527925"/>
    </source>
</evidence>